<evidence type="ECO:0000313" key="1">
    <source>
        <dbReference type="EMBL" id="KAI8542954.1"/>
    </source>
</evidence>
<gene>
    <name evidence="1" type="ORF">RHMOL_Rhmol08G0180500</name>
</gene>
<evidence type="ECO:0000313" key="2">
    <source>
        <dbReference type="Proteomes" id="UP001062846"/>
    </source>
</evidence>
<dbReference type="EMBL" id="CM046395">
    <property type="protein sequence ID" value="KAI8542954.1"/>
    <property type="molecule type" value="Genomic_DNA"/>
</dbReference>
<organism evidence="1 2">
    <name type="scientific">Rhododendron molle</name>
    <name type="common">Chinese azalea</name>
    <name type="synonym">Azalea mollis</name>
    <dbReference type="NCBI Taxonomy" id="49168"/>
    <lineage>
        <taxon>Eukaryota</taxon>
        <taxon>Viridiplantae</taxon>
        <taxon>Streptophyta</taxon>
        <taxon>Embryophyta</taxon>
        <taxon>Tracheophyta</taxon>
        <taxon>Spermatophyta</taxon>
        <taxon>Magnoliopsida</taxon>
        <taxon>eudicotyledons</taxon>
        <taxon>Gunneridae</taxon>
        <taxon>Pentapetalae</taxon>
        <taxon>asterids</taxon>
        <taxon>Ericales</taxon>
        <taxon>Ericaceae</taxon>
        <taxon>Ericoideae</taxon>
        <taxon>Rhodoreae</taxon>
        <taxon>Rhododendron</taxon>
    </lineage>
</organism>
<accession>A0ACC0MPX5</accession>
<reference evidence="1" key="1">
    <citation type="submission" date="2022-02" db="EMBL/GenBank/DDBJ databases">
        <title>Plant Genome Project.</title>
        <authorList>
            <person name="Zhang R.-G."/>
        </authorList>
    </citation>
    <scope>NUCLEOTIDE SEQUENCE</scope>
    <source>
        <strain evidence="1">AT1</strain>
    </source>
</reference>
<proteinExistence type="predicted"/>
<name>A0ACC0MPX5_RHOML</name>
<dbReference type="Proteomes" id="UP001062846">
    <property type="component" value="Chromosome 8"/>
</dbReference>
<keyword evidence="2" id="KW-1185">Reference proteome</keyword>
<protein>
    <submittedName>
        <fullName evidence="1">Uncharacterized protein</fullName>
    </submittedName>
</protein>
<sequence length="69" mass="7617">MKTMFRFGISLFCAKCSLSRIYKLGFHRSVNVCLYIICKSANSGQNRLSLSLSLSLSVCMCVKGADEEG</sequence>
<comment type="caution">
    <text evidence="1">The sequence shown here is derived from an EMBL/GenBank/DDBJ whole genome shotgun (WGS) entry which is preliminary data.</text>
</comment>